<dbReference type="InterPro" id="IPR050148">
    <property type="entry name" value="Terpene_synthase-like"/>
</dbReference>
<proteinExistence type="predicted"/>
<keyword evidence="2" id="KW-0460">Magnesium</keyword>
<dbReference type="InterPro" id="IPR008949">
    <property type="entry name" value="Isoprenoid_synthase_dom_sf"/>
</dbReference>
<keyword evidence="1" id="KW-0479">Metal-binding</keyword>
<keyword evidence="6" id="KW-1185">Reference proteome</keyword>
<dbReference type="CDD" id="cd00684">
    <property type="entry name" value="Terpene_cyclase_plant_C1"/>
    <property type="match status" value="1"/>
</dbReference>
<dbReference type="PANTHER" id="PTHR31225:SF137">
    <property type="entry name" value="TERPENE SYNTHASE 11-RELATED"/>
    <property type="match status" value="1"/>
</dbReference>
<protein>
    <submittedName>
        <fullName evidence="5">Putative terpene synthase 11</fullName>
    </submittedName>
</protein>
<dbReference type="Pfam" id="PF03936">
    <property type="entry name" value="Terpene_synth_C"/>
    <property type="match status" value="1"/>
</dbReference>
<dbReference type="InterPro" id="IPR005630">
    <property type="entry name" value="Terpene_synthase_metal-bd"/>
</dbReference>
<dbReference type="GO" id="GO:0016102">
    <property type="term" value="P:diterpenoid biosynthetic process"/>
    <property type="evidence" value="ECO:0007669"/>
    <property type="project" value="InterPro"/>
</dbReference>
<dbReference type="SUPFAM" id="SSF48576">
    <property type="entry name" value="Terpenoid synthases"/>
    <property type="match status" value="1"/>
</dbReference>
<dbReference type="Pfam" id="PF01397">
    <property type="entry name" value="Terpene_synth"/>
    <property type="match status" value="1"/>
</dbReference>
<dbReference type="InterPro" id="IPR008930">
    <property type="entry name" value="Terpenoid_cyclase/PrenylTrfase"/>
</dbReference>
<gene>
    <name evidence="5" type="ORF">F511_27392</name>
</gene>
<organism evidence="5 6">
    <name type="scientific">Dorcoceras hygrometricum</name>
    <dbReference type="NCBI Taxonomy" id="472368"/>
    <lineage>
        <taxon>Eukaryota</taxon>
        <taxon>Viridiplantae</taxon>
        <taxon>Streptophyta</taxon>
        <taxon>Embryophyta</taxon>
        <taxon>Tracheophyta</taxon>
        <taxon>Spermatophyta</taxon>
        <taxon>Magnoliopsida</taxon>
        <taxon>eudicotyledons</taxon>
        <taxon>Gunneridae</taxon>
        <taxon>Pentapetalae</taxon>
        <taxon>asterids</taxon>
        <taxon>lamiids</taxon>
        <taxon>Lamiales</taxon>
        <taxon>Gesneriaceae</taxon>
        <taxon>Didymocarpoideae</taxon>
        <taxon>Trichosporeae</taxon>
        <taxon>Loxocarpinae</taxon>
        <taxon>Dorcoceras</taxon>
    </lineage>
</organism>
<dbReference type="Proteomes" id="UP000250235">
    <property type="component" value="Unassembled WGS sequence"/>
</dbReference>
<dbReference type="Gene3D" id="1.10.600.10">
    <property type="entry name" value="Farnesyl Diphosphate Synthase"/>
    <property type="match status" value="1"/>
</dbReference>
<dbReference type="AlphaFoldDB" id="A0A2Z7C1A5"/>
<dbReference type="EMBL" id="KV000449">
    <property type="protein sequence ID" value="KZV40306.1"/>
    <property type="molecule type" value="Genomic_DNA"/>
</dbReference>
<reference evidence="5 6" key="1">
    <citation type="journal article" date="2015" name="Proc. Natl. Acad. Sci. U.S.A.">
        <title>The resurrection genome of Boea hygrometrica: A blueprint for survival of dehydration.</title>
        <authorList>
            <person name="Xiao L."/>
            <person name="Yang G."/>
            <person name="Zhang L."/>
            <person name="Yang X."/>
            <person name="Zhao S."/>
            <person name="Ji Z."/>
            <person name="Zhou Q."/>
            <person name="Hu M."/>
            <person name="Wang Y."/>
            <person name="Chen M."/>
            <person name="Xu Y."/>
            <person name="Jin H."/>
            <person name="Xiao X."/>
            <person name="Hu G."/>
            <person name="Bao F."/>
            <person name="Hu Y."/>
            <person name="Wan P."/>
            <person name="Li L."/>
            <person name="Deng X."/>
            <person name="Kuang T."/>
            <person name="Xiang C."/>
            <person name="Zhu J.K."/>
            <person name="Oliver M.J."/>
            <person name="He Y."/>
        </authorList>
    </citation>
    <scope>NUCLEOTIDE SEQUENCE [LARGE SCALE GENOMIC DNA]</scope>
    <source>
        <strain evidence="6">cv. XS01</strain>
    </source>
</reference>
<dbReference type="InterPro" id="IPR001906">
    <property type="entry name" value="Terpene_synth_N"/>
</dbReference>
<feature type="domain" description="Terpene synthase N-terminal" evidence="3">
    <location>
        <begin position="1"/>
        <end position="128"/>
    </location>
</feature>
<evidence type="ECO:0000313" key="6">
    <source>
        <dbReference type="Proteomes" id="UP000250235"/>
    </source>
</evidence>
<dbReference type="FunFam" id="1.10.600.10:FF:000007">
    <property type="entry name" value="Isoprene synthase, chloroplastic"/>
    <property type="match status" value="1"/>
</dbReference>
<feature type="domain" description="Terpene synthase metal-binding" evidence="4">
    <location>
        <begin position="185"/>
        <end position="427"/>
    </location>
</feature>
<dbReference type="InterPro" id="IPR034741">
    <property type="entry name" value="Terpene_cyclase-like_1_C"/>
</dbReference>
<dbReference type="InterPro" id="IPR044814">
    <property type="entry name" value="Terpene_cyclase_plant_C1"/>
</dbReference>
<dbReference type="Gene3D" id="1.50.10.130">
    <property type="entry name" value="Terpene synthase, N-terminal domain"/>
    <property type="match status" value="1"/>
</dbReference>
<dbReference type="InterPro" id="IPR036965">
    <property type="entry name" value="Terpene_synth_N_sf"/>
</dbReference>
<evidence type="ECO:0000259" key="3">
    <source>
        <dbReference type="Pfam" id="PF01397"/>
    </source>
</evidence>
<sequence>MKLIDNLQWLGLGHHFEDESNLWLEKLSGESASVDEDDLHSTALLFRLLRQHMKPINCDILEKFTRDQNIRDSLIKDKEGLLSLYEASYLGSNDEGVLSEAMKFTETLLIKSPVRPECDLSQRIGRALELPRHRRMVRLESRSRIKEYGMRTSQSSRLLQLAKLDYNKVQLLHQMELAQFTRWWKQLGLADKLGFVRNSTAECFLWTVGLFPHPKYSGVRVEMAKVIAILLAIDDVFDKYGTMNDLSLFTLAIQKWDLDAIETLPEYMKMCFMALYNTTREIANKVLKEHGVDIHHFLARSWIDTIEAFMIEFKWFSRREEPISAEDYMENGAATAGAYMALVHAFFLMGEGLTNHNIKLMSKPYPELFSASGRILRLWDDLGTSKEEEDRGDSASIIGILMEEKNLSSENEARQHIKQTILNLWKDLNGNLSTDSINPLPLPIINVCFNMCRTAQVFYQHQEYSYVSNVGRMADVIFFEHIGI</sequence>
<evidence type="ECO:0000256" key="2">
    <source>
        <dbReference type="ARBA" id="ARBA00022842"/>
    </source>
</evidence>
<name>A0A2Z7C1A5_9LAMI</name>
<accession>A0A2Z7C1A5</accession>
<dbReference type="OrthoDB" id="1936865at2759"/>
<dbReference type="SFLD" id="SFLDS00005">
    <property type="entry name" value="Isoprenoid_Synthase_Type_I"/>
    <property type="match status" value="1"/>
</dbReference>
<dbReference type="PANTHER" id="PTHR31225">
    <property type="entry name" value="OS04G0344100 PROTEIN-RELATED"/>
    <property type="match status" value="1"/>
</dbReference>
<evidence type="ECO:0000256" key="1">
    <source>
        <dbReference type="ARBA" id="ARBA00022723"/>
    </source>
</evidence>
<dbReference type="GO" id="GO:0010333">
    <property type="term" value="F:terpene synthase activity"/>
    <property type="evidence" value="ECO:0007669"/>
    <property type="project" value="InterPro"/>
</dbReference>
<dbReference type="SUPFAM" id="SSF48239">
    <property type="entry name" value="Terpenoid cyclases/Protein prenyltransferases"/>
    <property type="match status" value="1"/>
</dbReference>
<evidence type="ECO:0000313" key="5">
    <source>
        <dbReference type="EMBL" id="KZV40306.1"/>
    </source>
</evidence>
<dbReference type="SFLD" id="SFLDG01019">
    <property type="entry name" value="Terpene_Cyclase_Like_1_C_Termi"/>
    <property type="match status" value="1"/>
</dbReference>
<evidence type="ECO:0000259" key="4">
    <source>
        <dbReference type="Pfam" id="PF03936"/>
    </source>
</evidence>
<dbReference type="GO" id="GO:0000287">
    <property type="term" value="F:magnesium ion binding"/>
    <property type="evidence" value="ECO:0007669"/>
    <property type="project" value="InterPro"/>
</dbReference>